<dbReference type="Proteomes" id="UP000041254">
    <property type="component" value="Unassembled WGS sequence"/>
</dbReference>
<feature type="region of interest" description="Disordered" evidence="1">
    <location>
        <begin position="1"/>
        <end position="31"/>
    </location>
</feature>
<feature type="compositionally biased region" description="Low complexity" evidence="1">
    <location>
        <begin position="512"/>
        <end position="522"/>
    </location>
</feature>
<proteinExistence type="predicted"/>
<dbReference type="STRING" id="1169540.A0A0G4GY17"/>
<evidence type="ECO:0000313" key="2">
    <source>
        <dbReference type="EMBL" id="CEM36007.1"/>
    </source>
</evidence>
<feature type="region of interest" description="Disordered" evidence="1">
    <location>
        <begin position="444"/>
        <end position="568"/>
    </location>
</feature>
<organism evidence="2 3">
    <name type="scientific">Vitrella brassicaformis (strain CCMP3155)</name>
    <dbReference type="NCBI Taxonomy" id="1169540"/>
    <lineage>
        <taxon>Eukaryota</taxon>
        <taxon>Sar</taxon>
        <taxon>Alveolata</taxon>
        <taxon>Colpodellida</taxon>
        <taxon>Vitrellaceae</taxon>
        <taxon>Vitrella</taxon>
    </lineage>
</organism>
<dbReference type="EMBL" id="CDMY01000873">
    <property type="protein sequence ID" value="CEM36007.1"/>
    <property type="molecule type" value="Genomic_DNA"/>
</dbReference>
<evidence type="ECO:0000256" key="1">
    <source>
        <dbReference type="SAM" id="MobiDB-lite"/>
    </source>
</evidence>
<dbReference type="InParanoid" id="A0A0G4GY17"/>
<keyword evidence="3" id="KW-1185">Reference proteome</keyword>
<reference evidence="2 3" key="1">
    <citation type="submission" date="2014-11" db="EMBL/GenBank/DDBJ databases">
        <authorList>
            <person name="Zhu J."/>
            <person name="Qi W."/>
            <person name="Song R."/>
        </authorList>
    </citation>
    <scope>NUCLEOTIDE SEQUENCE [LARGE SCALE GENOMIC DNA]</scope>
</reference>
<feature type="compositionally biased region" description="Pro residues" evidence="1">
    <location>
        <begin position="391"/>
        <end position="416"/>
    </location>
</feature>
<feature type="region of interest" description="Disordered" evidence="1">
    <location>
        <begin position="179"/>
        <end position="200"/>
    </location>
</feature>
<name>A0A0G4GY17_VITBC</name>
<gene>
    <name evidence="2" type="ORF">Vbra_19046</name>
</gene>
<feature type="compositionally biased region" description="Polar residues" evidence="1">
    <location>
        <begin position="630"/>
        <end position="639"/>
    </location>
</feature>
<feature type="compositionally biased region" description="Pro residues" evidence="1">
    <location>
        <begin position="499"/>
        <end position="511"/>
    </location>
</feature>
<dbReference type="Gene3D" id="1.10.472.10">
    <property type="entry name" value="Cyclin-like"/>
    <property type="match status" value="1"/>
</dbReference>
<feature type="region of interest" description="Disordered" evidence="1">
    <location>
        <begin position="618"/>
        <end position="639"/>
    </location>
</feature>
<dbReference type="VEuPathDB" id="CryptoDB:Vbra_19046"/>
<sequence>MENADIGVARPPREDGGAADAGAAHRQPRRPFDVSRTVKRALEESEFLIILGINLDMSTEVITNAQCLYHRVNQDRESQSSQAYRFDDKKSLMGACLLASYKAVVEPDPDQVRRKIKEEILTLKRVDNAGPANYAVDLRCQQDRQDDTAMDKGSAPAAADGGGCLVNGEEDPVMEDATPAAVGEGEGDAAHGGEGESDGGVVNRRFVMSVRGVMGPSMHKWKHETKNQEHKALSQELMKFERILINVMEFHPKVHLPYQELASLAEELYSFCHQRNIKGIKDTKGTTTSEAGASPLVAFTDEELEKDDMPGCDEGPEAPLPSLQELTERAGRIAADSFRLQTCLLHDASLFAAISVFVAAIQLSLVQLPPSLLPPKPNPPISPTHPHTITPSPPPYPLSPPNAPTPTNPTPTPLSPSPLSDPISAGAAARDQGPLIASIDETTAAAESGQGGVKRAREQGQGETNATIDEGAPAAKKPRRQEDVPPPPQQQQAQSNGPCAPPPPTSPPKNPAPAAAPSSQSSQADVPMPSSSSVPDLRVSPPPPGDDSSPPMLQQGPVQTEANASEERRRLQEGFLAMREWAVLQRCTKGKWPRDEIVRAFQYVLSVQSLLQRRTRQRLQPHWRRAGGAQANSLQKSQT</sequence>
<accession>A0A0G4GY17</accession>
<evidence type="ECO:0000313" key="3">
    <source>
        <dbReference type="Proteomes" id="UP000041254"/>
    </source>
</evidence>
<feature type="region of interest" description="Disordered" evidence="1">
    <location>
        <begin position="376"/>
        <end position="427"/>
    </location>
</feature>
<protein>
    <submittedName>
        <fullName evidence="2">Uncharacterized protein</fullName>
    </submittedName>
</protein>
<dbReference type="AlphaFoldDB" id="A0A0G4GY17"/>